<sequence>MNQAAQHSAPSRLRDRTLAAFTLMVSQPALAAIAALAALYALLAVVGGILTFSPVPFWDMWDGGLGFYVRQMTDVSQWWAQHNEHRIVLSRILFFLDYRYFDSNGAVLVVINYLLACATFGLLAWCALQRDASRRRDGRMIAAFILCCALLWTQSNNLTWAFQSQFFLANLLPLLALVLLHASCRTRIRGNAIVFLAALTVAAMAAVSMANGVLAGGVVAAACLLGRQSWRRNLLAWAVAIAVPALYFHHYTPPAGHGSILASLRTEPLEVIKFFFAYIGSPFAHLDASGSLHLGWAILAGVVLLTAGAILSWRTIFKRHDTVDVDLVVTLFLGYLVASAFATAGSRALFGLDAAVASRYTTPGLLVLGCVLILASRNFFRDRALTMPYQIGLALMALAFLPSQLTATRPQPYLDFEWRFAALALELEVKDDKQIGWIFPDAAWAQKIAEPAANMGLGIFAKPGIYDAKLTLGGSYPTAPLQTCSLAGLESEAVDASTNDWIRLKGGLMNSILPQKISTVLLVDANDTIVGRGLLAEPKQDSPGAPFGAPFKAYLMGRAQSSVYKIVIPGFCATTVAPKSP</sequence>
<proteinExistence type="predicted"/>
<protein>
    <submittedName>
        <fullName evidence="1">Uncharacterized protein</fullName>
    </submittedName>
</protein>
<dbReference type="AlphaFoldDB" id="A0A088FSG3"/>
<name>A0A088FSG3_XANCI</name>
<evidence type="ECO:0000313" key="1">
    <source>
        <dbReference type="EMBL" id="AIM48029.1"/>
    </source>
</evidence>
<accession>A0A088FSG3</accession>
<organism evidence="1">
    <name type="scientific">Xanthomonas citri pv. punicae</name>
    <dbReference type="NCBI Taxonomy" id="487838"/>
    <lineage>
        <taxon>Bacteria</taxon>
        <taxon>Pseudomonadati</taxon>
        <taxon>Pseudomonadota</taxon>
        <taxon>Gammaproteobacteria</taxon>
        <taxon>Lysobacterales</taxon>
        <taxon>Lysobacteraceae</taxon>
        <taxon>Xanthomonas</taxon>
    </lineage>
</organism>
<reference evidence="1" key="1">
    <citation type="journal article" date="2014" name="Appl. Environ. Microbiol.">
        <title>Genomic insights into the evolutionary origin of Xanthomonas axonopodis pv. citri and its ecological relatives.</title>
        <authorList>
            <person name="Midha S."/>
            <person name="Patil P.B."/>
        </authorList>
    </citation>
    <scope>NUCLEOTIDE SEQUENCE</scope>
    <source>
        <strain evidence="1">LMG859</strain>
    </source>
</reference>
<dbReference type="EMBL" id="KF991096">
    <property type="protein sequence ID" value="AIM48029.1"/>
    <property type="molecule type" value="Genomic_DNA"/>
</dbReference>